<gene>
    <name evidence="1" type="ORF">HPB47_001383</name>
</gene>
<name>A0AC60PP71_IXOPE</name>
<reference evidence="1 2" key="1">
    <citation type="journal article" date="2020" name="Cell">
        <title>Large-Scale Comparative Analyses of Tick Genomes Elucidate Their Genetic Diversity and Vector Capacities.</title>
        <authorList>
            <consortium name="Tick Genome and Microbiome Consortium (TIGMIC)"/>
            <person name="Jia N."/>
            <person name="Wang J."/>
            <person name="Shi W."/>
            <person name="Du L."/>
            <person name="Sun Y."/>
            <person name="Zhan W."/>
            <person name="Jiang J.F."/>
            <person name="Wang Q."/>
            <person name="Zhang B."/>
            <person name="Ji P."/>
            <person name="Bell-Sakyi L."/>
            <person name="Cui X.M."/>
            <person name="Yuan T.T."/>
            <person name="Jiang B.G."/>
            <person name="Yang W.F."/>
            <person name="Lam T.T."/>
            <person name="Chang Q.C."/>
            <person name="Ding S.J."/>
            <person name="Wang X.J."/>
            <person name="Zhu J.G."/>
            <person name="Ruan X.D."/>
            <person name="Zhao L."/>
            <person name="Wei J.T."/>
            <person name="Ye R.Z."/>
            <person name="Que T.C."/>
            <person name="Du C.H."/>
            <person name="Zhou Y.H."/>
            <person name="Cheng J.X."/>
            <person name="Dai P.F."/>
            <person name="Guo W.B."/>
            <person name="Han X.H."/>
            <person name="Huang E.J."/>
            <person name="Li L.F."/>
            <person name="Wei W."/>
            <person name="Gao Y.C."/>
            <person name="Liu J.Z."/>
            <person name="Shao H.Z."/>
            <person name="Wang X."/>
            <person name="Wang C.C."/>
            <person name="Yang T.C."/>
            <person name="Huo Q.B."/>
            <person name="Li W."/>
            <person name="Chen H.Y."/>
            <person name="Chen S.E."/>
            <person name="Zhou L.G."/>
            <person name="Ni X.B."/>
            <person name="Tian J.H."/>
            <person name="Sheng Y."/>
            <person name="Liu T."/>
            <person name="Pan Y.S."/>
            <person name="Xia L.Y."/>
            <person name="Li J."/>
            <person name="Zhao F."/>
            <person name="Cao W.C."/>
        </authorList>
    </citation>
    <scope>NUCLEOTIDE SEQUENCE [LARGE SCALE GENOMIC DNA]</scope>
    <source>
        <strain evidence="1">Iper-2018</strain>
    </source>
</reference>
<protein>
    <submittedName>
        <fullName evidence="1">Uncharacterized protein</fullName>
    </submittedName>
</protein>
<dbReference type="Proteomes" id="UP000805193">
    <property type="component" value="Unassembled WGS sequence"/>
</dbReference>
<evidence type="ECO:0000313" key="2">
    <source>
        <dbReference type="Proteomes" id="UP000805193"/>
    </source>
</evidence>
<comment type="caution">
    <text evidence="1">The sequence shown here is derived from an EMBL/GenBank/DDBJ whole genome shotgun (WGS) entry which is preliminary data.</text>
</comment>
<dbReference type="EMBL" id="JABSTQ010010176">
    <property type="protein sequence ID" value="KAG0422823.1"/>
    <property type="molecule type" value="Genomic_DNA"/>
</dbReference>
<organism evidence="1 2">
    <name type="scientific">Ixodes persulcatus</name>
    <name type="common">Taiga tick</name>
    <dbReference type="NCBI Taxonomy" id="34615"/>
    <lineage>
        <taxon>Eukaryota</taxon>
        <taxon>Metazoa</taxon>
        <taxon>Ecdysozoa</taxon>
        <taxon>Arthropoda</taxon>
        <taxon>Chelicerata</taxon>
        <taxon>Arachnida</taxon>
        <taxon>Acari</taxon>
        <taxon>Parasitiformes</taxon>
        <taxon>Ixodida</taxon>
        <taxon>Ixodoidea</taxon>
        <taxon>Ixodidae</taxon>
        <taxon>Ixodinae</taxon>
        <taxon>Ixodes</taxon>
    </lineage>
</organism>
<proteinExistence type="predicted"/>
<accession>A0AC60PP71</accession>
<evidence type="ECO:0000313" key="1">
    <source>
        <dbReference type="EMBL" id="KAG0422823.1"/>
    </source>
</evidence>
<sequence>MTEKFGGCHPVDFLLVRRREETAKFLCTWKEEWSHTAVPHLALKVTASERAKMTSSELHDANTPPGEFCAPFWKPGALAFGKRVVRSHAPASEHRNREVAPGARPSRKPFREDGSSRSRARSAAGAGSSLLLPAWPAGCRHHAFRAYACAPSSSRTTTLFSPARRRNYAFCFRLQRIKAASIGRQASSWHVRESGGGGGPGIPRRWECPAMGRGRAALAPGGASGRGPPVGDPSSAGPRHWSQSRRGGKARADRGVGLFPELSRALTLP</sequence>
<keyword evidence="2" id="KW-1185">Reference proteome</keyword>